<name>A0A699VZF4_TANCI</name>
<comment type="caution">
    <text evidence="1">The sequence shown here is derived from an EMBL/GenBank/DDBJ whole genome shotgun (WGS) entry which is preliminary data.</text>
</comment>
<feature type="non-terminal residue" evidence="1">
    <location>
        <position position="1"/>
    </location>
</feature>
<dbReference type="EMBL" id="BKCJ011542311">
    <property type="protein sequence ID" value="GFD40922.1"/>
    <property type="molecule type" value="Genomic_DNA"/>
</dbReference>
<protein>
    <submittedName>
        <fullName evidence="1">Uncharacterized protein</fullName>
    </submittedName>
</protein>
<accession>A0A699VZF4</accession>
<gene>
    <name evidence="1" type="ORF">Tci_912891</name>
</gene>
<evidence type="ECO:0000313" key="1">
    <source>
        <dbReference type="EMBL" id="GFD40922.1"/>
    </source>
</evidence>
<sequence>VHRPTQKRQRVDARRHGTLLRLQPRPAAAAGRALTLPALRAAARAHLRHLVHRAAAAHCLIYSGGGAVVAAAGAGGAVWLSPRHQPHAIRRHFLPY</sequence>
<organism evidence="1">
    <name type="scientific">Tanacetum cinerariifolium</name>
    <name type="common">Dalmatian daisy</name>
    <name type="synonym">Chrysanthemum cinerariifolium</name>
    <dbReference type="NCBI Taxonomy" id="118510"/>
    <lineage>
        <taxon>Eukaryota</taxon>
        <taxon>Viridiplantae</taxon>
        <taxon>Streptophyta</taxon>
        <taxon>Embryophyta</taxon>
        <taxon>Tracheophyta</taxon>
        <taxon>Spermatophyta</taxon>
        <taxon>Magnoliopsida</taxon>
        <taxon>eudicotyledons</taxon>
        <taxon>Gunneridae</taxon>
        <taxon>Pentapetalae</taxon>
        <taxon>asterids</taxon>
        <taxon>campanulids</taxon>
        <taxon>Asterales</taxon>
        <taxon>Asteraceae</taxon>
        <taxon>Asteroideae</taxon>
        <taxon>Anthemideae</taxon>
        <taxon>Anthemidinae</taxon>
        <taxon>Tanacetum</taxon>
    </lineage>
</organism>
<dbReference type="AlphaFoldDB" id="A0A699VZF4"/>
<proteinExistence type="predicted"/>
<reference evidence="1" key="1">
    <citation type="journal article" date="2019" name="Sci. Rep.">
        <title>Draft genome of Tanacetum cinerariifolium, the natural source of mosquito coil.</title>
        <authorList>
            <person name="Yamashiro T."/>
            <person name="Shiraishi A."/>
            <person name="Satake H."/>
            <person name="Nakayama K."/>
        </authorList>
    </citation>
    <scope>NUCLEOTIDE SEQUENCE</scope>
</reference>